<dbReference type="EMBL" id="QRBI01000093">
    <property type="protein sequence ID" value="RMC21736.1"/>
    <property type="molecule type" value="Genomic_DNA"/>
</dbReference>
<protein>
    <submittedName>
        <fullName evidence="1">Uncharacterized protein</fullName>
    </submittedName>
</protein>
<accession>A0A3M0L9Q0</accession>
<keyword evidence="2" id="KW-1185">Reference proteome</keyword>
<organism evidence="1 2">
    <name type="scientific">Hirundo rustica rustica</name>
    <dbReference type="NCBI Taxonomy" id="333673"/>
    <lineage>
        <taxon>Eukaryota</taxon>
        <taxon>Metazoa</taxon>
        <taxon>Chordata</taxon>
        <taxon>Craniata</taxon>
        <taxon>Vertebrata</taxon>
        <taxon>Euteleostomi</taxon>
        <taxon>Archelosauria</taxon>
        <taxon>Archosauria</taxon>
        <taxon>Dinosauria</taxon>
        <taxon>Saurischia</taxon>
        <taxon>Theropoda</taxon>
        <taxon>Coelurosauria</taxon>
        <taxon>Aves</taxon>
        <taxon>Neognathae</taxon>
        <taxon>Neoaves</taxon>
        <taxon>Telluraves</taxon>
        <taxon>Australaves</taxon>
        <taxon>Passeriformes</taxon>
        <taxon>Sylvioidea</taxon>
        <taxon>Hirundinidae</taxon>
        <taxon>Hirundo</taxon>
    </lineage>
</organism>
<comment type="caution">
    <text evidence="1">The sequence shown here is derived from an EMBL/GenBank/DDBJ whole genome shotgun (WGS) entry which is preliminary data.</text>
</comment>
<evidence type="ECO:0000313" key="1">
    <source>
        <dbReference type="EMBL" id="RMC21736.1"/>
    </source>
</evidence>
<dbReference type="Proteomes" id="UP000269221">
    <property type="component" value="Unassembled WGS sequence"/>
</dbReference>
<dbReference type="OrthoDB" id="9393482at2759"/>
<gene>
    <name evidence="1" type="ORF">DUI87_02605</name>
</gene>
<reference evidence="1 2" key="1">
    <citation type="submission" date="2018-07" db="EMBL/GenBank/DDBJ databases">
        <title>A high quality draft genome assembly of the barn swallow (H. rustica rustica).</title>
        <authorList>
            <person name="Formenti G."/>
            <person name="Chiara M."/>
            <person name="Poveda L."/>
            <person name="Francoijs K.-J."/>
            <person name="Bonisoli-Alquati A."/>
            <person name="Canova L."/>
            <person name="Gianfranceschi L."/>
            <person name="Horner D.S."/>
            <person name="Saino N."/>
        </authorList>
    </citation>
    <scope>NUCLEOTIDE SEQUENCE [LARGE SCALE GENOMIC DNA]</scope>
    <source>
        <strain evidence="1">Chelidonia</strain>
        <tissue evidence="1">Blood</tissue>
    </source>
</reference>
<name>A0A3M0L9Q0_HIRRU</name>
<sequence>MLTDKNRSKTTGAVGYYMVHDVFLVLRTPDLDTVLQVGSHEGRVERENPLPRPAGHTSLDAAQDVVGLLGYECMLLAYVQVSLDGIPSFCCVSCTTQLRVICKLAEGALDLTLCVIDEDIEEPWSQDRALRDTTCHQPPPGHGAIDHNSLAAYIQPIPCPPSSSPFKFLSLQLRDKDVV</sequence>
<proteinExistence type="predicted"/>
<dbReference type="AlphaFoldDB" id="A0A3M0L9Q0"/>
<evidence type="ECO:0000313" key="2">
    <source>
        <dbReference type="Proteomes" id="UP000269221"/>
    </source>
</evidence>